<evidence type="ECO:0000256" key="6">
    <source>
        <dbReference type="ARBA" id="ARBA00023136"/>
    </source>
</evidence>
<sequence length="523" mass="56410">MYPSTTLSQVLIYLTIAVFFSIGVWAGLRKKQSKDTWLTARNTQGWLSLGTNFFAAGLGVWTVFAIPEVGTGLGLIGTVDYAIACILPLFALCYMGPLLRRKAPNGVTITQFVHTRFGWAAQLVTNLTTLFYMGIYLISELTALAFLLETYGIDPLWPQIVVCSATIIYTSIGGMPASLITDKFQGWIVMLLMIIAVVAISTTIRLPSNFDAIPRLIPPTTEGWQSLYTLPIAVTAANMFHQGYWQRVYSARSNRDLYLGVAFASSILFPVMLAFGIGGMVAVWSGLSEKNNSIAFFNIMEVLPSWANGFVLVLAVALVASSTDTLQSGLAATITTDIFMNKLSLIWARVGAALINIPAVVLALRGYSVLQLFLIADLIAAVVVVPVILGLVTRLNGTLNGFDFVVSVVGGFVSVVGFGWVFEGSFEYGIKLLGLPNGLSKSGESIGAFVAAPLGALVFMFLSSFIRRPIMKAMGWNTVGYQEPVAQHDELTTAVNSEERPADVENKTAIVANNTQSHAGPSH</sequence>
<dbReference type="InterPro" id="IPR050277">
    <property type="entry name" value="Sodium:Solute_Symporter"/>
</dbReference>
<dbReference type="GO" id="GO:0005886">
    <property type="term" value="C:plasma membrane"/>
    <property type="evidence" value="ECO:0007669"/>
    <property type="project" value="TreeGrafter"/>
</dbReference>
<feature type="transmembrane region" description="Helical" evidence="8">
    <location>
        <begin position="159"/>
        <end position="180"/>
    </location>
</feature>
<evidence type="ECO:0000256" key="5">
    <source>
        <dbReference type="ARBA" id="ARBA00022989"/>
    </source>
</evidence>
<accession>A0AAD5SIY3</accession>
<keyword evidence="5 8" id="KW-1133">Transmembrane helix</keyword>
<dbReference type="PANTHER" id="PTHR48086:SF10">
    <property type="entry name" value="AGR155CP"/>
    <property type="match status" value="1"/>
</dbReference>
<dbReference type="GO" id="GO:0015606">
    <property type="term" value="F:spermidine transmembrane transporter activity"/>
    <property type="evidence" value="ECO:0007669"/>
    <property type="project" value="TreeGrafter"/>
</dbReference>
<feature type="transmembrane region" description="Helical" evidence="8">
    <location>
        <begin position="257"/>
        <end position="285"/>
    </location>
</feature>
<dbReference type="PANTHER" id="PTHR48086">
    <property type="entry name" value="SODIUM/PROLINE SYMPORTER-RELATED"/>
    <property type="match status" value="1"/>
</dbReference>
<feature type="transmembrane region" description="Helical" evidence="8">
    <location>
        <begin position="404"/>
        <end position="426"/>
    </location>
</feature>
<feature type="transmembrane region" description="Helical" evidence="8">
    <location>
        <begin position="72"/>
        <end position="96"/>
    </location>
</feature>
<keyword evidence="10" id="KW-1185">Reference proteome</keyword>
<proteinExistence type="inferred from homology"/>
<organism evidence="9 10">
    <name type="scientific">Rhizophlyctis rosea</name>
    <dbReference type="NCBI Taxonomy" id="64517"/>
    <lineage>
        <taxon>Eukaryota</taxon>
        <taxon>Fungi</taxon>
        <taxon>Fungi incertae sedis</taxon>
        <taxon>Chytridiomycota</taxon>
        <taxon>Chytridiomycota incertae sedis</taxon>
        <taxon>Chytridiomycetes</taxon>
        <taxon>Rhizophlyctidales</taxon>
        <taxon>Rhizophlyctidaceae</taxon>
        <taxon>Rhizophlyctis</taxon>
    </lineage>
</organism>
<feature type="transmembrane region" description="Helical" evidence="8">
    <location>
        <begin position="446"/>
        <end position="466"/>
    </location>
</feature>
<dbReference type="Pfam" id="PF00474">
    <property type="entry name" value="SSF"/>
    <property type="match status" value="1"/>
</dbReference>
<comment type="similarity">
    <text evidence="2 7">Belongs to the sodium:solute symporter (SSF) (TC 2.A.21) family.</text>
</comment>
<evidence type="ECO:0000256" key="2">
    <source>
        <dbReference type="ARBA" id="ARBA00006434"/>
    </source>
</evidence>
<dbReference type="Gene3D" id="1.20.1730.10">
    <property type="entry name" value="Sodium/glucose cotransporter"/>
    <property type="match status" value="1"/>
</dbReference>
<dbReference type="InterPro" id="IPR001734">
    <property type="entry name" value="Na/solute_symporter"/>
</dbReference>
<evidence type="ECO:0000313" key="9">
    <source>
        <dbReference type="EMBL" id="KAJ3055491.1"/>
    </source>
</evidence>
<feature type="transmembrane region" description="Helical" evidence="8">
    <location>
        <begin position="305"/>
        <end position="326"/>
    </location>
</feature>
<feature type="transmembrane region" description="Helical" evidence="8">
    <location>
        <begin position="117"/>
        <end position="139"/>
    </location>
</feature>
<keyword evidence="3" id="KW-0813">Transport</keyword>
<feature type="transmembrane region" description="Helical" evidence="8">
    <location>
        <begin position="46"/>
        <end position="66"/>
    </location>
</feature>
<keyword evidence="6 8" id="KW-0472">Membrane</keyword>
<evidence type="ECO:0000256" key="4">
    <source>
        <dbReference type="ARBA" id="ARBA00022692"/>
    </source>
</evidence>
<evidence type="ECO:0000256" key="1">
    <source>
        <dbReference type="ARBA" id="ARBA00004141"/>
    </source>
</evidence>
<dbReference type="InterPro" id="IPR038377">
    <property type="entry name" value="Na/Glc_symporter_sf"/>
</dbReference>
<feature type="transmembrane region" description="Helical" evidence="8">
    <location>
        <begin position="370"/>
        <end position="392"/>
    </location>
</feature>
<feature type="transmembrane region" description="Helical" evidence="8">
    <location>
        <begin position="187"/>
        <end position="206"/>
    </location>
</feature>
<comment type="subcellular location">
    <subcellularLocation>
        <location evidence="1">Membrane</location>
        <topology evidence="1">Multi-pass membrane protein</topology>
    </subcellularLocation>
</comment>
<dbReference type="EMBL" id="JADGJD010000076">
    <property type="protein sequence ID" value="KAJ3055491.1"/>
    <property type="molecule type" value="Genomic_DNA"/>
</dbReference>
<feature type="transmembrane region" description="Helical" evidence="8">
    <location>
        <begin position="346"/>
        <end position="364"/>
    </location>
</feature>
<comment type="caution">
    <text evidence="9">The sequence shown here is derived from an EMBL/GenBank/DDBJ whole genome shotgun (WGS) entry which is preliminary data.</text>
</comment>
<evidence type="ECO:0000256" key="3">
    <source>
        <dbReference type="ARBA" id="ARBA00022448"/>
    </source>
</evidence>
<evidence type="ECO:0000256" key="7">
    <source>
        <dbReference type="RuleBase" id="RU362091"/>
    </source>
</evidence>
<dbReference type="Proteomes" id="UP001212841">
    <property type="component" value="Unassembled WGS sequence"/>
</dbReference>
<evidence type="ECO:0000313" key="10">
    <source>
        <dbReference type="Proteomes" id="UP001212841"/>
    </source>
</evidence>
<feature type="transmembrane region" description="Helical" evidence="8">
    <location>
        <begin position="226"/>
        <end position="245"/>
    </location>
</feature>
<dbReference type="AlphaFoldDB" id="A0AAD5SIY3"/>
<gene>
    <name evidence="9" type="ORF">HK097_010350</name>
</gene>
<keyword evidence="4 8" id="KW-0812">Transmembrane</keyword>
<dbReference type="PROSITE" id="PS50283">
    <property type="entry name" value="NA_SOLUT_SYMP_3"/>
    <property type="match status" value="1"/>
</dbReference>
<name>A0AAD5SIY3_9FUNG</name>
<evidence type="ECO:0000256" key="8">
    <source>
        <dbReference type="SAM" id="Phobius"/>
    </source>
</evidence>
<reference evidence="9" key="1">
    <citation type="submission" date="2020-05" db="EMBL/GenBank/DDBJ databases">
        <title>Phylogenomic resolution of chytrid fungi.</title>
        <authorList>
            <person name="Stajich J.E."/>
            <person name="Amses K."/>
            <person name="Simmons R."/>
            <person name="Seto K."/>
            <person name="Myers J."/>
            <person name="Bonds A."/>
            <person name="Quandt C.A."/>
            <person name="Barry K."/>
            <person name="Liu P."/>
            <person name="Grigoriev I."/>
            <person name="Longcore J.E."/>
            <person name="James T.Y."/>
        </authorList>
    </citation>
    <scope>NUCLEOTIDE SEQUENCE</scope>
    <source>
        <strain evidence="9">JEL0318</strain>
    </source>
</reference>
<protein>
    <submittedName>
        <fullName evidence="9">Uncharacterized protein</fullName>
    </submittedName>
</protein>
<feature type="transmembrane region" description="Helical" evidence="8">
    <location>
        <begin position="6"/>
        <end position="26"/>
    </location>
</feature>